<dbReference type="PANTHER" id="PTHR43775">
    <property type="entry name" value="FATTY ACID SYNTHASE"/>
    <property type="match status" value="1"/>
</dbReference>
<feature type="region of interest" description="N-terminal hotdog fold" evidence="7">
    <location>
        <begin position="893"/>
        <end position="1012"/>
    </location>
</feature>
<dbReference type="InterPro" id="IPR014043">
    <property type="entry name" value="Acyl_transferase_dom"/>
</dbReference>
<evidence type="ECO:0000259" key="9">
    <source>
        <dbReference type="PROSITE" id="PS50075"/>
    </source>
</evidence>
<dbReference type="SUPFAM" id="SSF47336">
    <property type="entry name" value="ACP-like"/>
    <property type="match status" value="1"/>
</dbReference>
<evidence type="ECO:0000259" key="11">
    <source>
        <dbReference type="PROSITE" id="PS52019"/>
    </source>
</evidence>
<evidence type="ECO:0000256" key="4">
    <source>
        <dbReference type="ARBA" id="ARBA00022857"/>
    </source>
</evidence>
<dbReference type="PROSITE" id="PS00606">
    <property type="entry name" value="KS3_1"/>
    <property type="match status" value="1"/>
</dbReference>
<dbReference type="InterPro" id="IPR057326">
    <property type="entry name" value="KR_dom"/>
</dbReference>
<dbReference type="InterPro" id="IPR029063">
    <property type="entry name" value="SAM-dependent_MTases_sf"/>
</dbReference>
<dbReference type="PROSITE" id="PS52004">
    <property type="entry name" value="KS3_2"/>
    <property type="match status" value="1"/>
</dbReference>
<dbReference type="SMART" id="SM00823">
    <property type="entry name" value="PKS_PP"/>
    <property type="match status" value="1"/>
</dbReference>
<dbReference type="InterPro" id="IPR036736">
    <property type="entry name" value="ACP-like_sf"/>
</dbReference>
<dbReference type="SMART" id="SM00827">
    <property type="entry name" value="PKS_AT"/>
    <property type="match status" value="1"/>
</dbReference>
<evidence type="ECO:0000259" key="10">
    <source>
        <dbReference type="PROSITE" id="PS52004"/>
    </source>
</evidence>
<dbReference type="Pfam" id="PF13602">
    <property type="entry name" value="ADH_zinc_N_2"/>
    <property type="match status" value="1"/>
</dbReference>
<dbReference type="CDD" id="cd05195">
    <property type="entry name" value="enoyl_red"/>
    <property type="match status" value="1"/>
</dbReference>
<dbReference type="InterPro" id="IPR006162">
    <property type="entry name" value="Ppantetheine_attach_site"/>
</dbReference>
<dbReference type="InterPro" id="IPR020843">
    <property type="entry name" value="ER"/>
</dbReference>
<dbReference type="InterPro" id="IPR001227">
    <property type="entry name" value="Ac_transferase_dom_sf"/>
</dbReference>
<dbReference type="Pfam" id="PF14765">
    <property type="entry name" value="PS-DH"/>
    <property type="match status" value="1"/>
</dbReference>
<evidence type="ECO:0000256" key="7">
    <source>
        <dbReference type="PROSITE-ProRule" id="PRU01363"/>
    </source>
</evidence>
<protein>
    <submittedName>
        <fullName evidence="12">SDR family NAD(P)-dependent oxidoreductase</fullName>
    </submittedName>
</protein>
<comment type="caution">
    <text evidence="12">The sequence shown here is derived from an EMBL/GenBank/DDBJ whole genome shotgun (WGS) entry which is preliminary data.</text>
</comment>
<dbReference type="Gene3D" id="3.40.50.150">
    <property type="entry name" value="Vaccinia Virus protein VP39"/>
    <property type="match status" value="1"/>
</dbReference>
<dbReference type="InterPro" id="IPR049551">
    <property type="entry name" value="PKS_DH_C"/>
</dbReference>
<dbReference type="Gene3D" id="1.10.1200.10">
    <property type="entry name" value="ACP-like"/>
    <property type="match status" value="1"/>
</dbReference>
<dbReference type="CDD" id="cd02440">
    <property type="entry name" value="AdoMet_MTases"/>
    <property type="match status" value="1"/>
</dbReference>
<dbReference type="Pfam" id="PF00698">
    <property type="entry name" value="Acyl_transf_1"/>
    <property type="match status" value="1"/>
</dbReference>
<evidence type="ECO:0000256" key="3">
    <source>
        <dbReference type="ARBA" id="ARBA00022679"/>
    </source>
</evidence>
<dbReference type="InterPro" id="IPR016039">
    <property type="entry name" value="Thiolase-like"/>
</dbReference>
<dbReference type="Gene3D" id="3.30.70.3290">
    <property type="match status" value="1"/>
</dbReference>
<dbReference type="EMBL" id="JARHUD010000014">
    <property type="protein sequence ID" value="MDF2097424.1"/>
    <property type="molecule type" value="Genomic_DNA"/>
</dbReference>
<dbReference type="SUPFAM" id="SSF55048">
    <property type="entry name" value="Probable ACP-binding domain of malonyl-CoA ACP transacylase"/>
    <property type="match status" value="1"/>
</dbReference>
<dbReference type="SUPFAM" id="SSF51735">
    <property type="entry name" value="NAD(P)-binding Rossmann-fold domains"/>
    <property type="match status" value="3"/>
</dbReference>
<dbReference type="CDD" id="cd00833">
    <property type="entry name" value="PKS"/>
    <property type="match status" value="1"/>
</dbReference>
<dbReference type="InterPro" id="IPR002364">
    <property type="entry name" value="Quin_OxRdtase/zeta-crystal_CS"/>
</dbReference>
<evidence type="ECO:0000256" key="6">
    <source>
        <dbReference type="ARBA" id="ARBA00023315"/>
    </source>
</evidence>
<evidence type="ECO:0000256" key="8">
    <source>
        <dbReference type="SAM" id="MobiDB-lite"/>
    </source>
</evidence>
<evidence type="ECO:0000256" key="1">
    <source>
        <dbReference type="ARBA" id="ARBA00022450"/>
    </source>
</evidence>
<dbReference type="Pfam" id="PF08242">
    <property type="entry name" value="Methyltransf_12"/>
    <property type="match status" value="1"/>
</dbReference>
<feature type="region of interest" description="C-terminal hotdog fold" evidence="7">
    <location>
        <begin position="1025"/>
        <end position="1173"/>
    </location>
</feature>
<dbReference type="Pfam" id="PF16197">
    <property type="entry name" value="KAsynt_C_assoc"/>
    <property type="match status" value="1"/>
</dbReference>
<dbReference type="InterPro" id="IPR032821">
    <property type="entry name" value="PKS_assoc"/>
</dbReference>
<dbReference type="Pfam" id="PF08659">
    <property type="entry name" value="KR"/>
    <property type="match status" value="1"/>
</dbReference>
<feature type="active site" description="Proton acceptor; for dehydratase activity" evidence="7">
    <location>
        <position position="922"/>
    </location>
</feature>
<dbReference type="InterPro" id="IPR020806">
    <property type="entry name" value="PKS_PP-bd"/>
</dbReference>
<dbReference type="SUPFAM" id="SSF53335">
    <property type="entry name" value="S-adenosyl-L-methionine-dependent methyltransferases"/>
    <property type="match status" value="1"/>
</dbReference>
<dbReference type="PANTHER" id="PTHR43775:SF37">
    <property type="entry name" value="SI:DKEY-61P9.11"/>
    <property type="match status" value="1"/>
</dbReference>
<keyword evidence="4" id="KW-0521">NADP</keyword>
<dbReference type="InterPro" id="IPR016035">
    <property type="entry name" value="Acyl_Trfase/lysoPLipase"/>
</dbReference>
<feature type="domain" description="Ketosynthase family 3 (KS3)" evidence="10">
    <location>
        <begin position="5"/>
        <end position="427"/>
    </location>
</feature>
<evidence type="ECO:0000256" key="2">
    <source>
        <dbReference type="ARBA" id="ARBA00022553"/>
    </source>
</evidence>
<feature type="active site" description="Proton donor; for dehydratase activity" evidence="7">
    <location>
        <position position="1088"/>
    </location>
</feature>
<keyword evidence="3" id="KW-0808">Transferase</keyword>
<dbReference type="InterPro" id="IPR016036">
    <property type="entry name" value="Malonyl_transacylase_ACP-bd"/>
</dbReference>
<dbReference type="InterPro" id="IPR009081">
    <property type="entry name" value="PP-bd_ACP"/>
</dbReference>
<proteinExistence type="predicted"/>
<dbReference type="InterPro" id="IPR050091">
    <property type="entry name" value="PKS_NRPS_Biosynth_Enz"/>
</dbReference>
<dbReference type="InterPro" id="IPR049900">
    <property type="entry name" value="PKS_mFAS_DH"/>
</dbReference>
<dbReference type="Pfam" id="PF00109">
    <property type="entry name" value="ketoacyl-synt"/>
    <property type="match status" value="1"/>
</dbReference>
<dbReference type="Gene3D" id="3.10.129.110">
    <property type="entry name" value="Polyketide synthase dehydratase"/>
    <property type="match status" value="1"/>
</dbReference>
<dbReference type="SUPFAM" id="SSF50129">
    <property type="entry name" value="GroES-like"/>
    <property type="match status" value="1"/>
</dbReference>
<dbReference type="InterPro" id="IPR013968">
    <property type="entry name" value="PKS_KR"/>
</dbReference>
<dbReference type="CDD" id="cd08955">
    <property type="entry name" value="KR_2_FAS_SDR_x"/>
    <property type="match status" value="1"/>
</dbReference>
<dbReference type="Gene3D" id="3.90.180.10">
    <property type="entry name" value="Medium-chain alcohol dehydrogenases, catalytic domain"/>
    <property type="match status" value="1"/>
</dbReference>
<dbReference type="Gene3D" id="3.40.366.10">
    <property type="entry name" value="Malonyl-Coenzyme A Acyl Carrier Protein, domain 2"/>
    <property type="match status" value="1"/>
</dbReference>
<dbReference type="InterPro" id="IPR018201">
    <property type="entry name" value="Ketoacyl_synth_AS"/>
</dbReference>
<dbReference type="InterPro" id="IPR020807">
    <property type="entry name" value="PKS_DH"/>
</dbReference>
<dbReference type="InterPro" id="IPR014030">
    <property type="entry name" value="Ketoacyl_synth_N"/>
</dbReference>
<dbReference type="PROSITE" id="PS50075">
    <property type="entry name" value="CARRIER"/>
    <property type="match status" value="1"/>
</dbReference>
<dbReference type="Pfam" id="PF21089">
    <property type="entry name" value="PKS_DH_N"/>
    <property type="match status" value="1"/>
</dbReference>
<dbReference type="Gene3D" id="3.40.50.720">
    <property type="entry name" value="NAD(P)-binding Rossmann-like Domain"/>
    <property type="match status" value="3"/>
</dbReference>
<dbReference type="SUPFAM" id="SSF53901">
    <property type="entry name" value="Thiolase-like"/>
    <property type="match status" value="1"/>
</dbReference>
<dbReference type="PROSITE" id="PS52019">
    <property type="entry name" value="PKS_MFAS_DH"/>
    <property type="match status" value="1"/>
</dbReference>
<name>A0ABT5YRA8_9PROT</name>
<dbReference type="SUPFAM" id="SSF52151">
    <property type="entry name" value="FabD/lysophospholipase-like"/>
    <property type="match status" value="1"/>
</dbReference>
<evidence type="ECO:0000256" key="5">
    <source>
        <dbReference type="ARBA" id="ARBA00023268"/>
    </source>
</evidence>
<dbReference type="SMART" id="SM00826">
    <property type="entry name" value="PKS_DH"/>
    <property type="match status" value="1"/>
</dbReference>
<dbReference type="InterPro" id="IPR020841">
    <property type="entry name" value="PKS_Beta-ketoAc_synthase_dom"/>
</dbReference>
<dbReference type="Gene3D" id="3.40.47.10">
    <property type="match status" value="1"/>
</dbReference>
<feature type="domain" description="PKS/mFAS DH" evidence="11">
    <location>
        <begin position="893"/>
        <end position="1173"/>
    </location>
</feature>
<feature type="region of interest" description="Disordered" evidence="8">
    <location>
        <begin position="2516"/>
        <end position="2536"/>
    </location>
</feature>
<dbReference type="SMART" id="SM00825">
    <property type="entry name" value="PKS_KS"/>
    <property type="match status" value="1"/>
</dbReference>
<dbReference type="Pfam" id="PF08240">
    <property type="entry name" value="ADH_N"/>
    <property type="match status" value="1"/>
</dbReference>
<dbReference type="InterPro" id="IPR036291">
    <property type="entry name" value="NAD(P)-bd_dom_sf"/>
</dbReference>
<keyword evidence="5" id="KW-0511">Multifunctional enzyme</keyword>
<dbReference type="SMART" id="SM00822">
    <property type="entry name" value="PKS_KR"/>
    <property type="match status" value="1"/>
</dbReference>
<dbReference type="PROSITE" id="PS00012">
    <property type="entry name" value="PHOSPHOPANTETHEINE"/>
    <property type="match status" value="1"/>
</dbReference>
<dbReference type="Pfam" id="PF02801">
    <property type="entry name" value="Ketoacyl-synt_C"/>
    <property type="match status" value="1"/>
</dbReference>
<sequence>MTSAFKDIAILGAACRLPGAPNVDSFWSLLSEGRHAIGTIGGDRWSARRFWHPRRSEPGKTYALSAGLLDNVYDFDAAFFGISPREAAQMDPQQRLLLEVTWEAMEDAGLRPSSLSGSGAGVYVGASGTDYASVRQNDPKSGDMHFMTGNTLSIISNRISYFFDLRGPSFTLDTACSSSLLALHQAATAIRAGHVDTAVVAGVNLLLSPFPFMGFSRASMLSPSGLCHAFDASADGYVRAEGCVAVILQSVDRARDAGHRVRAVLAATGTNADGRTVGLSLPSSESQAALLQDVYQSADIDPENLAFIEAHGTGTQVGDPSEALSIGRVLGQRRGQSLPIGSAKTNVGHLEPASGLVGVLKALLALERDLLPASLHFETPNPNIPFDELNLSVAARALPLPRNGALRYAGINSFGFGGTNVHAVIRDAERPQRRASAAEEIAPLILSARCEPALRAMVSAYRERLEQADRDEKRALVAAAASQRDRLEHRMVLWEDSPEALFEQLAAAEAGEKSRAAFGRTIAGSEAPAFLFAGNGSQWAGMGREAFERNAAYRASVESVDALFIARAGWSLIEAFQADDLGEKLRRAEVAQPLLFALQVGLVDALAAWGLKPGAVAGHSVGEVAAAYVSGALTLEQAVHVVHARSLHQESTHGAGSMAALLLSAEDAAEVLADPRWEGLQIAAINGPRSITISGQGELLKSFAAEARKRRWPLRRLELDYPFHGPLMEPVREPLLQDLAELTPQSTVIPFVSTVTGELLDGKELTADYWWRNVREPVRFRDAITRLGEQGHGLFLEIGPRPVLQGYINDSLRHAGANGRVLPALDRNDAAGVDPVRGVLARAFAAGAPIDEALALPERGSFVPLPSYPWQRKTYRVDPTQEAWNLSGGEGDHPLLGYHPRPELPVWTVHLDHELLPYLADHCVEDAVVFPAAGFVEMALAAGEQWLGTGDLEIQDMEIVRPLVFDGERMREVQLRLSDDGLVFEVFSRSREEESGWNQHLRGRLARLPSPSLSATLPDARGFQGRSVSGPDIYATARRFGLNYGPAFARVQKVDILGERQARVRLSDELPQELIEPSRYLLHPTTLDAVFHGLFALLEETAEIPANTAFLPARLGRVRRLAEGGEPREALIEIASVSPRSVAVGFRLFDESGTCVVALDDCRFRAVALSHAQDEGQLEFRFVARPELGASEIDSSATPTPTNLRGTLTEAGFARSEEAAPEESWLLLDGAIRSLAFDALSEALGHSDAPFTLDDLMVAGRLSPEVAPLFGRILRLLEEDGATQYDEDTGWRLIDSGQFPPAADVLNLVASEHPDRLAEVALTARLMELLPGLLDGRTPPPAELPYAAALLDQLTDASPARRTTYAAVVAAVEAIVADWPAERPVRILELASGTGSLSRRLLRILPTERFSYLASDPDKRAVERLRVSLGPQPNLEVETLDFTKEPKADLGPFDLVVCAGGLYRAAGTAEQLANLRSCMAGGGLLVAAEPEPSPFYDLLFGVRAEWWGEGGPTHASGPLKEASAWRTALEAGDFPAIECLPLAGPGPEQSLLIARNAVRAVRSVPPATAGSALILADAESRTLASDLAQQLSEAGRQVVIAGAEGAAASDEADAAIDVRSGDCSDQAWLESLIKELQVGDGESLDVIHLYGALAEESHPSAAAAERCTVAMAALKALSVKDAGLWLVTPGAMQHVAGGEAERPVQAALWGFGRVAANEYADVRIRMIDPAPDYEPARMASLVAVEVLRPTNEHELVINDHGRHALRLRRGLPRRPETGGRRRREAGLRLEMRRAGSLDQLTWTPMRRRLPGPGEVEIEVAATGLNFRDVMWAMGLLPDEALEEGFAGPTLGMECAGVITAVGEGVTGMQTGMRVLSFAPACFASHVTVSTRAVAPIPGDLSFEQAATVPSAFFTAYYALTHLAQLEEGERVLVHGGAGGVGLAALQLAKWRGAEVFATAGSPEKRALLRLLGADHVLDSRSLEFADGVMELTDGEGVDVVLNSLAGEAMERSLQILRPFGRFLELGKRDFYGGSRLGLRPFRQNISYFGIDADQLLTRRPQLAGRLFREMVELFREGHLRPLPYRRFDHEEAVQAFRLMQQSGHIGKIVVAAPPVEARRLPERTKALELAADATYLVAGGLGGFGLETAQWLVRHGARHLLLLGRSGASSDAARAGVEALQAAGATVVVEACDLADQAAVEAVIARAKAEMPPLRGVLHTAMVLEDGLIANLDRERFDKVLQPKVDGAWNLHRATLDLPLDLFVLYSSATTTVGNPGQANYVAANAYLESLARQRRAEGLPAVAVAWGAIGDAGYLARHAEVSESLSRRLGRQSLGAREALDGLERILVQGATEPANASPVYARIDWRSAKGELPILSQPGFREMAAEADSGGGEVEDKIDLRKMVEGMDAGAARELISGLLADEVARILRLPAEEVDRHRPLAELGMDSLMALELRMAAEQRLSIEVPLMSLSDGATLDGVAARLAGRLISGEDKVDERDEALALARQHLDEQDLEELGLTDGAGEGDSGVARVG</sequence>
<keyword evidence="1" id="KW-0596">Phosphopantetheine</keyword>
<dbReference type="InterPro" id="IPR042104">
    <property type="entry name" value="PKS_dehydratase_sf"/>
</dbReference>
<keyword evidence="13" id="KW-1185">Reference proteome</keyword>
<dbReference type="InterPro" id="IPR013217">
    <property type="entry name" value="Methyltransf_12"/>
</dbReference>
<evidence type="ECO:0000313" key="13">
    <source>
        <dbReference type="Proteomes" id="UP001215503"/>
    </source>
</evidence>
<dbReference type="Proteomes" id="UP001215503">
    <property type="component" value="Unassembled WGS sequence"/>
</dbReference>
<reference evidence="12 13" key="1">
    <citation type="submission" date="2023-03" db="EMBL/GenBank/DDBJ databases">
        <title>Fodinicurvata sp. CAU 1616 isolated from sea sendiment.</title>
        <authorList>
            <person name="Kim W."/>
        </authorList>
    </citation>
    <scope>NUCLEOTIDE SEQUENCE [LARGE SCALE GENOMIC DNA]</scope>
    <source>
        <strain evidence="12 13">CAU 1616</strain>
    </source>
</reference>
<evidence type="ECO:0000313" key="12">
    <source>
        <dbReference type="EMBL" id="MDF2097424.1"/>
    </source>
</evidence>
<keyword evidence="2" id="KW-0597">Phosphoprotein</keyword>
<keyword evidence="6" id="KW-0012">Acyltransferase</keyword>
<dbReference type="InterPro" id="IPR013154">
    <property type="entry name" value="ADH-like_N"/>
</dbReference>
<dbReference type="Pfam" id="PF00550">
    <property type="entry name" value="PP-binding"/>
    <property type="match status" value="1"/>
</dbReference>
<gene>
    <name evidence="12" type="ORF">P2G67_15715</name>
</gene>
<dbReference type="SMART" id="SM00829">
    <property type="entry name" value="PKS_ER"/>
    <property type="match status" value="1"/>
</dbReference>
<organism evidence="12 13">
    <name type="scientific">Aquibaculum arenosum</name>
    <dbReference type="NCBI Taxonomy" id="3032591"/>
    <lineage>
        <taxon>Bacteria</taxon>
        <taxon>Pseudomonadati</taxon>
        <taxon>Pseudomonadota</taxon>
        <taxon>Alphaproteobacteria</taxon>
        <taxon>Rhodospirillales</taxon>
        <taxon>Rhodovibrionaceae</taxon>
        <taxon>Aquibaculum</taxon>
    </lineage>
</organism>
<dbReference type="InterPro" id="IPR049552">
    <property type="entry name" value="PKS_DH_N"/>
</dbReference>
<accession>A0ABT5YRA8</accession>
<dbReference type="InterPro" id="IPR011032">
    <property type="entry name" value="GroES-like_sf"/>
</dbReference>
<feature type="domain" description="Carrier" evidence="9">
    <location>
        <begin position="2413"/>
        <end position="2490"/>
    </location>
</feature>
<dbReference type="InterPro" id="IPR014031">
    <property type="entry name" value="Ketoacyl_synth_C"/>
</dbReference>
<dbReference type="RefSeq" id="WP_275824239.1">
    <property type="nucleotide sequence ID" value="NZ_JARHUD010000014.1"/>
</dbReference>
<dbReference type="PROSITE" id="PS01162">
    <property type="entry name" value="QOR_ZETA_CRYSTAL"/>
    <property type="match status" value="1"/>
</dbReference>